<dbReference type="Gene3D" id="2.40.30.60">
    <property type="entry name" value="RimM"/>
    <property type="match status" value="1"/>
</dbReference>
<evidence type="ECO:0000313" key="9">
    <source>
        <dbReference type="Proteomes" id="UP001482231"/>
    </source>
</evidence>
<proteinExistence type="inferred from homology"/>
<evidence type="ECO:0000259" key="6">
    <source>
        <dbReference type="Pfam" id="PF01782"/>
    </source>
</evidence>
<dbReference type="PANTHER" id="PTHR33692">
    <property type="entry name" value="RIBOSOME MATURATION FACTOR RIMM"/>
    <property type="match status" value="1"/>
</dbReference>
<comment type="caution">
    <text evidence="8">The sequence shown here is derived from an EMBL/GenBank/DDBJ whole genome shotgun (WGS) entry which is preliminary data.</text>
</comment>
<dbReference type="InterPro" id="IPR009000">
    <property type="entry name" value="Transl_B-barrel_sf"/>
</dbReference>
<comment type="subunit">
    <text evidence="5">Binds ribosomal protein uS19.</text>
</comment>
<dbReference type="HAMAP" id="MF_00014">
    <property type="entry name" value="Ribosome_mat_RimM"/>
    <property type="match status" value="1"/>
</dbReference>
<dbReference type="InterPro" id="IPR036976">
    <property type="entry name" value="RimM_N_sf"/>
</dbReference>
<dbReference type="InterPro" id="IPR056792">
    <property type="entry name" value="PRC_RimM"/>
</dbReference>
<dbReference type="Pfam" id="PF24986">
    <property type="entry name" value="PRC_RimM"/>
    <property type="match status" value="1"/>
</dbReference>
<dbReference type="InterPro" id="IPR011961">
    <property type="entry name" value="RimM"/>
</dbReference>
<dbReference type="Pfam" id="PF01782">
    <property type="entry name" value="RimM"/>
    <property type="match status" value="1"/>
</dbReference>
<evidence type="ECO:0000256" key="4">
    <source>
        <dbReference type="ARBA" id="ARBA00023186"/>
    </source>
</evidence>
<dbReference type="PANTHER" id="PTHR33692:SF1">
    <property type="entry name" value="RIBOSOME MATURATION FACTOR RIMM"/>
    <property type="match status" value="1"/>
</dbReference>
<evidence type="ECO:0000313" key="8">
    <source>
        <dbReference type="EMBL" id="MEO1766869.1"/>
    </source>
</evidence>
<reference evidence="8 9" key="1">
    <citation type="submission" date="2024-02" db="EMBL/GenBank/DDBJ databases">
        <title>New thermophilic sulfur-oxidizing bacteria from a hot springs of the Uzon caldera (Kamchatka, Russia).</title>
        <authorList>
            <person name="Dukat A.M."/>
            <person name="Elcheninov A.G."/>
            <person name="Frolov E.N."/>
        </authorList>
    </citation>
    <scope>NUCLEOTIDE SEQUENCE [LARGE SCALE GENOMIC DNA]</scope>
    <source>
        <strain evidence="8 9">AK1</strain>
    </source>
</reference>
<keyword evidence="1 5" id="KW-0963">Cytoplasm</keyword>
<feature type="domain" description="RimM N-terminal" evidence="6">
    <location>
        <begin position="1"/>
        <end position="81"/>
    </location>
</feature>
<dbReference type="EMBL" id="JBAJEX010000004">
    <property type="protein sequence ID" value="MEO1766869.1"/>
    <property type="molecule type" value="Genomic_DNA"/>
</dbReference>
<organism evidence="8 9">
    <name type="scientific">Thiobacter aerophilum</name>
    <dbReference type="NCBI Taxonomy" id="3121275"/>
    <lineage>
        <taxon>Bacteria</taxon>
        <taxon>Pseudomonadati</taxon>
        <taxon>Pseudomonadota</taxon>
        <taxon>Betaproteobacteria</taxon>
        <taxon>Burkholderiales</taxon>
        <taxon>Thiobacteraceae</taxon>
        <taxon>Thiobacter</taxon>
    </lineage>
</organism>
<dbReference type="InterPro" id="IPR002676">
    <property type="entry name" value="RimM_N"/>
</dbReference>
<dbReference type="InterPro" id="IPR011033">
    <property type="entry name" value="PRC_barrel-like_sf"/>
</dbReference>
<dbReference type="Proteomes" id="UP001482231">
    <property type="component" value="Unassembled WGS sequence"/>
</dbReference>
<keyword evidence="3 5" id="KW-0698">rRNA processing</keyword>
<evidence type="ECO:0000256" key="3">
    <source>
        <dbReference type="ARBA" id="ARBA00022552"/>
    </source>
</evidence>
<evidence type="ECO:0000256" key="5">
    <source>
        <dbReference type="HAMAP-Rule" id="MF_00014"/>
    </source>
</evidence>
<gene>
    <name evidence="5 8" type="primary">rimM</name>
    <name evidence="8" type="ORF">V6E02_06560</name>
</gene>
<sequence>MGRVTGPFGVLGWIKVHPYTETPASLTRYGRWWLGSNASYAEHEVVQSRVHGTQVLAKLAGIDDRDQASRLKGQWVAVPRAALPGTAEDEYYWVDLIGLTVVNTEGIRLGTVRELLETGANDVLVVEGERERLIPFIRQVILDVDLAGGTLRVDWGVDY</sequence>
<name>A0ABV0EHJ5_9BURK</name>
<dbReference type="SUPFAM" id="SSF50346">
    <property type="entry name" value="PRC-barrel domain"/>
    <property type="match status" value="1"/>
</dbReference>
<dbReference type="NCBIfam" id="TIGR02273">
    <property type="entry name" value="16S_RimM"/>
    <property type="match status" value="1"/>
</dbReference>
<comment type="similarity">
    <text evidence="5">Belongs to the RimM family.</text>
</comment>
<keyword evidence="9" id="KW-1185">Reference proteome</keyword>
<comment type="function">
    <text evidence="5">An accessory protein needed during the final step in the assembly of 30S ribosomal subunit, possibly for assembly of the head region. Essential for efficient processing of 16S rRNA. May be needed both before and after RbfA during the maturation of 16S rRNA. It has affinity for free ribosomal 30S subunits but not for 70S ribosomes.</text>
</comment>
<feature type="domain" description="Ribosome maturation factor RimM PRC barrel" evidence="7">
    <location>
        <begin position="93"/>
        <end position="156"/>
    </location>
</feature>
<evidence type="ECO:0000259" key="7">
    <source>
        <dbReference type="Pfam" id="PF24986"/>
    </source>
</evidence>
<keyword evidence="2 5" id="KW-0690">Ribosome biogenesis</keyword>
<protein>
    <recommendedName>
        <fullName evidence="5">Ribosome maturation factor RimM</fullName>
    </recommendedName>
</protein>
<evidence type="ECO:0000256" key="2">
    <source>
        <dbReference type="ARBA" id="ARBA00022517"/>
    </source>
</evidence>
<keyword evidence="4 5" id="KW-0143">Chaperone</keyword>
<evidence type="ECO:0000256" key="1">
    <source>
        <dbReference type="ARBA" id="ARBA00022490"/>
    </source>
</evidence>
<accession>A0ABV0EHJ5</accession>
<dbReference type="Gene3D" id="2.30.30.240">
    <property type="entry name" value="PRC-barrel domain"/>
    <property type="match status" value="1"/>
</dbReference>
<dbReference type="RefSeq" id="WP_347308134.1">
    <property type="nucleotide sequence ID" value="NZ_JBAJEX010000004.1"/>
</dbReference>
<comment type="subcellular location">
    <subcellularLocation>
        <location evidence="5">Cytoplasm</location>
    </subcellularLocation>
</comment>
<dbReference type="SUPFAM" id="SSF50447">
    <property type="entry name" value="Translation proteins"/>
    <property type="match status" value="1"/>
</dbReference>
<comment type="domain">
    <text evidence="5">The PRC barrel domain binds ribosomal protein uS19.</text>
</comment>